<protein>
    <submittedName>
        <fullName evidence="5">DNA-binding response regulator, NarL/FixJ family, contains REC and HTH domains</fullName>
    </submittedName>
</protein>
<keyword evidence="6" id="KW-1185">Reference proteome</keyword>
<dbReference type="PANTHER" id="PTHR45566">
    <property type="entry name" value="HTH-TYPE TRANSCRIPTIONAL REGULATOR YHJB-RELATED"/>
    <property type="match status" value="1"/>
</dbReference>
<dbReference type="AlphaFoldDB" id="A0A1H2VMZ8"/>
<dbReference type="PROSITE" id="PS50043">
    <property type="entry name" value="HTH_LUXR_2"/>
    <property type="match status" value="1"/>
</dbReference>
<dbReference type="EMBL" id="FNON01000001">
    <property type="protein sequence ID" value="SDW69691.1"/>
    <property type="molecule type" value="Genomic_DNA"/>
</dbReference>
<feature type="domain" description="HTH luxR-type" evidence="3">
    <location>
        <begin position="143"/>
        <end position="208"/>
    </location>
</feature>
<dbReference type="PANTHER" id="PTHR45566:SF2">
    <property type="entry name" value="NARL SUBFAMILY"/>
    <property type="match status" value="1"/>
</dbReference>
<gene>
    <name evidence="5" type="ORF">SAMN05421504_1011279</name>
</gene>
<dbReference type="STRING" id="589385.SAMN05421504_1011279"/>
<dbReference type="CDD" id="cd06170">
    <property type="entry name" value="LuxR_C_like"/>
    <property type="match status" value="1"/>
</dbReference>
<accession>A0A1H2VMZ8</accession>
<evidence type="ECO:0000259" key="3">
    <source>
        <dbReference type="PROSITE" id="PS50043"/>
    </source>
</evidence>
<evidence type="ECO:0000256" key="1">
    <source>
        <dbReference type="ARBA" id="ARBA00023125"/>
    </source>
</evidence>
<dbReference type="InterPro" id="IPR000792">
    <property type="entry name" value="Tscrpt_reg_LuxR_C"/>
</dbReference>
<dbReference type="GO" id="GO:0006355">
    <property type="term" value="P:regulation of DNA-templated transcription"/>
    <property type="evidence" value="ECO:0007669"/>
    <property type="project" value="InterPro"/>
</dbReference>
<keyword evidence="1 5" id="KW-0238">DNA-binding</keyword>
<dbReference type="Pfam" id="PF00072">
    <property type="entry name" value="Response_reg"/>
    <property type="match status" value="1"/>
</dbReference>
<dbReference type="InterPro" id="IPR051015">
    <property type="entry name" value="EvgA-like"/>
</dbReference>
<dbReference type="SMART" id="SM00448">
    <property type="entry name" value="REC"/>
    <property type="match status" value="1"/>
</dbReference>
<dbReference type="InterPro" id="IPR011006">
    <property type="entry name" value="CheY-like_superfamily"/>
</dbReference>
<dbReference type="InterPro" id="IPR016032">
    <property type="entry name" value="Sig_transdc_resp-reg_C-effctor"/>
</dbReference>
<dbReference type="Proteomes" id="UP000199515">
    <property type="component" value="Unassembled WGS sequence"/>
</dbReference>
<evidence type="ECO:0000313" key="6">
    <source>
        <dbReference type="Proteomes" id="UP000199515"/>
    </source>
</evidence>
<comment type="caution">
    <text evidence="2">Lacks conserved residue(s) required for the propagation of feature annotation.</text>
</comment>
<dbReference type="Gene3D" id="3.40.50.2300">
    <property type="match status" value="1"/>
</dbReference>
<dbReference type="GO" id="GO:0000160">
    <property type="term" value="P:phosphorelay signal transduction system"/>
    <property type="evidence" value="ECO:0007669"/>
    <property type="project" value="InterPro"/>
</dbReference>
<evidence type="ECO:0000259" key="4">
    <source>
        <dbReference type="PROSITE" id="PS50110"/>
    </source>
</evidence>
<dbReference type="PROSITE" id="PS50110">
    <property type="entry name" value="RESPONSE_REGULATORY"/>
    <property type="match status" value="1"/>
</dbReference>
<dbReference type="PRINTS" id="PR00038">
    <property type="entry name" value="HTHLUXR"/>
</dbReference>
<name>A0A1H2VMZ8_9PSEU</name>
<dbReference type="SUPFAM" id="SSF52172">
    <property type="entry name" value="CheY-like"/>
    <property type="match status" value="1"/>
</dbReference>
<evidence type="ECO:0000313" key="5">
    <source>
        <dbReference type="EMBL" id="SDW69691.1"/>
    </source>
</evidence>
<sequence>MLVEKSGIFRAGLSAILRLENGIVVVGEVDDPEQLAAVFEDARPDMILLGVEMIGSEAEKSVSRMLEIAPGSEIVVLGHLDDPDSLHRLMRLGIRAYLPKDVEHRYLVSVIYTSHPADHRIVVAHGPPDAIDSAGDEDTERLEAASEGALSLREREVLALVAKARTNAQIARELGITEGTVKRHLRNVFIKLRAVSRIDAVNKAVAMSLLKSAGRPAGAG</sequence>
<reference evidence="5 6" key="1">
    <citation type="submission" date="2016-10" db="EMBL/GenBank/DDBJ databases">
        <authorList>
            <person name="de Groot N.N."/>
        </authorList>
    </citation>
    <scope>NUCLEOTIDE SEQUENCE [LARGE SCALE GENOMIC DNA]</scope>
    <source>
        <strain evidence="5 6">CPCC 202699</strain>
    </source>
</reference>
<feature type="domain" description="Response regulatory" evidence="4">
    <location>
        <begin position="1"/>
        <end position="115"/>
    </location>
</feature>
<dbReference type="SUPFAM" id="SSF46894">
    <property type="entry name" value="C-terminal effector domain of the bipartite response regulators"/>
    <property type="match status" value="1"/>
</dbReference>
<proteinExistence type="predicted"/>
<dbReference type="Pfam" id="PF00196">
    <property type="entry name" value="GerE"/>
    <property type="match status" value="1"/>
</dbReference>
<dbReference type="SMART" id="SM00421">
    <property type="entry name" value="HTH_LUXR"/>
    <property type="match status" value="1"/>
</dbReference>
<dbReference type="GO" id="GO:0003677">
    <property type="term" value="F:DNA binding"/>
    <property type="evidence" value="ECO:0007669"/>
    <property type="project" value="UniProtKB-KW"/>
</dbReference>
<dbReference type="InterPro" id="IPR001789">
    <property type="entry name" value="Sig_transdc_resp-reg_receiver"/>
</dbReference>
<organism evidence="5 6">
    <name type="scientific">Amycolatopsis xylanica</name>
    <dbReference type="NCBI Taxonomy" id="589385"/>
    <lineage>
        <taxon>Bacteria</taxon>
        <taxon>Bacillati</taxon>
        <taxon>Actinomycetota</taxon>
        <taxon>Actinomycetes</taxon>
        <taxon>Pseudonocardiales</taxon>
        <taxon>Pseudonocardiaceae</taxon>
        <taxon>Amycolatopsis</taxon>
    </lineage>
</organism>
<evidence type="ECO:0000256" key="2">
    <source>
        <dbReference type="PROSITE-ProRule" id="PRU00169"/>
    </source>
</evidence>